<dbReference type="EMBL" id="QJKJ01009041">
    <property type="protein sequence ID" value="RDX77893.1"/>
    <property type="molecule type" value="Genomic_DNA"/>
</dbReference>
<dbReference type="Gene3D" id="3.30.420.10">
    <property type="entry name" value="Ribonuclease H-like superfamily/Ribonuclease H"/>
    <property type="match status" value="1"/>
</dbReference>
<gene>
    <name evidence="1" type="ORF">CR513_41913</name>
</gene>
<proteinExistence type="predicted"/>
<comment type="caution">
    <text evidence="1">The sequence shown here is derived from an EMBL/GenBank/DDBJ whole genome shotgun (WGS) entry which is preliminary data.</text>
</comment>
<feature type="non-terminal residue" evidence="1">
    <location>
        <position position="1"/>
    </location>
</feature>
<dbReference type="InterPro" id="IPR036397">
    <property type="entry name" value="RNaseH_sf"/>
</dbReference>
<name>A0A371FIE5_MUCPR</name>
<dbReference type="OrthoDB" id="1903608at2759"/>
<organism evidence="1 2">
    <name type="scientific">Mucuna pruriens</name>
    <name type="common">Velvet bean</name>
    <name type="synonym">Dolichos pruriens</name>
    <dbReference type="NCBI Taxonomy" id="157652"/>
    <lineage>
        <taxon>Eukaryota</taxon>
        <taxon>Viridiplantae</taxon>
        <taxon>Streptophyta</taxon>
        <taxon>Embryophyta</taxon>
        <taxon>Tracheophyta</taxon>
        <taxon>Spermatophyta</taxon>
        <taxon>Magnoliopsida</taxon>
        <taxon>eudicotyledons</taxon>
        <taxon>Gunneridae</taxon>
        <taxon>Pentapetalae</taxon>
        <taxon>rosids</taxon>
        <taxon>fabids</taxon>
        <taxon>Fabales</taxon>
        <taxon>Fabaceae</taxon>
        <taxon>Papilionoideae</taxon>
        <taxon>50 kb inversion clade</taxon>
        <taxon>NPAAA clade</taxon>
        <taxon>indigoferoid/millettioid clade</taxon>
        <taxon>Phaseoleae</taxon>
        <taxon>Mucuna</taxon>
    </lineage>
</organism>
<dbReference type="Proteomes" id="UP000257109">
    <property type="component" value="Unassembled WGS sequence"/>
</dbReference>
<dbReference type="GO" id="GO:0003676">
    <property type="term" value="F:nucleic acid binding"/>
    <property type="evidence" value="ECO:0007669"/>
    <property type="project" value="InterPro"/>
</dbReference>
<evidence type="ECO:0000313" key="2">
    <source>
        <dbReference type="Proteomes" id="UP000257109"/>
    </source>
</evidence>
<evidence type="ECO:0000313" key="1">
    <source>
        <dbReference type="EMBL" id="RDX77893.1"/>
    </source>
</evidence>
<sequence length="68" mass="7831">MTNPSRKDWSRLLEVALWAYRTLLGMSPYQIVFGKACHLLNTNLTRRSSSAIWALTKLENRGNSNYKS</sequence>
<dbReference type="AlphaFoldDB" id="A0A371FIE5"/>
<protein>
    <submittedName>
        <fullName evidence="1">Uncharacterized protein</fullName>
    </submittedName>
</protein>
<reference evidence="1" key="1">
    <citation type="submission" date="2018-05" db="EMBL/GenBank/DDBJ databases">
        <title>Draft genome of Mucuna pruriens seed.</title>
        <authorList>
            <person name="Nnadi N.E."/>
            <person name="Vos R."/>
            <person name="Hasami M.H."/>
            <person name="Devisetty U.K."/>
            <person name="Aguiy J.C."/>
        </authorList>
    </citation>
    <scope>NUCLEOTIDE SEQUENCE [LARGE SCALE GENOMIC DNA]</scope>
    <source>
        <strain evidence="1">JCA_2017</strain>
    </source>
</reference>
<keyword evidence="2" id="KW-1185">Reference proteome</keyword>
<accession>A0A371FIE5</accession>